<dbReference type="AlphaFoldDB" id="A0AAV2S9G7"/>
<proteinExistence type="predicted"/>
<dbReference type="Proteomes" id="UP001497623">
    <property type="component" value="Unassembled WGS sequence"/>
</dbReference>
<reference evidence="3 4" key="1">
    <citation type="submission" date="2024-05" db="EMBL/GenBank/DDBJ databases">
        <authorList>
            <person name="Wallberg A."/>
        </authorList>
    </citation>
    <scope>NUCLEOTIDE SEQUENCE [LARGE SCALE GENOMIC DNA]</scope>
</reference>
<feature type="compositionally biased region" description="Basic residues" evidence="1">
    <location>
        <begin position="121"/>
        <end position="145"/>
    </location>
</feature>
<feature type="non-terminal residue" evidence="3">
    <location>
        <position position="1"/>
    </location>
</feature>
<feature type="compositionally biased region" description="Acidic residues" evidence="1">
    <location>
        <begin position="184"/>
        <end position="197"/>
    </location>
</feature>
<evidence type="ECO:0000256" key="2">
    <source>
        <dbReference type="SAM" id="SignalP"/>
    </source>
</evidence>
<comment type="caution">
    <text evidence="3">The sequence shown here is derived from an EMBL/GenBank/DDBJ whole genome shotgun (WGS) entry which is preliminary data.</text>
</comment>
<gene>
    <name evidence="3" type="ORF">MNOR_LOCUS34821</name>
</gene>
<sequence>RYFATMVRLVTLLAILLCVLQAANCSAVSLNYEPTTNSTRSFISNHVNADHAIQVSHGWNGTARVTNNFQDILKNLLIRYGADESSIDSSYNAHGGLRLKRSQSQKQGRREDRGGTSNQSSKRKVPVRKSVRKCSGRRTGRRSRIRTGSSTRLRGRRNRRMKTNRCPQSKTVNGNDINDGNEERNEDNDSNDVNEEQ</sequence>
<accession>A0AAV2S9G7</accession>
<feature type="signal peptide" evidence="2">
    <location>
        <begin position="1"/>
        <end position="25"/>
    </location>
</feature>
<protein>
    <submittedName>
        <fullName evidence="3">Uncharacterized protein</fullName>
    </submittedName>
</protein>
<evidence type="ECO:0000256" key="1">
    <source>
        <dbReference type="SAM" id="MobiDB-lite"/>
    </source>
</evidence>
<dbReference type="EMBL" id="CAXKWB010055146">
    <property type="protein sequence ID" value="CAL4176658.1"/>
    <property type="molecule type" value="Genomic_DNA"/>
</dbReference>
<feature type="compositionally biased region" description="Basic residues" evidence="1">
    <location>
        <begin position="153"/>
        <end position="163"/>
    </location>
</feature>
<keyword evidence="2" id="KW-0732">Signal</keyword>
<name>A0AAV2S9G7_MEGNR</name>
<organism evidence="3 4">
    <name type="scientific">Meganyctiphanes norvegica</name>
    <name type="common">Northern krill</name>
    <name type="synonym">Thysanopoda norvegica</name>
    <dbReference type="NCBI Taxonomy" id="48144"/>
    <lineage>
        <taxon>Eukaryota</taxon>
        <taxon>Metazoa</taxon>
        <taxon>Ecdysozoa</taxon>
        <taxon>Arthropoda</taxon>
        <taxon>Crustacea</taxon>
        <taxon>Multicrustacea</taxon>
        <taxon>Malacostraca</taxon>
        <taxon>Eumalacostraca</taxon>
        <taxon>Eucarida</taxon>
        <taxon>Euphausiacea</taxon>
        <taxon>Euphausiidae</taxon>
        <taxon>Meganyctiphanes</taxon>
    </lineage>
</organism>
<evidence type="ECO:0000313" key="4">
    <source>
        <dbReference type="Proteomes" id="UP001497623"/>
    </source>
</evidence>
<evidence type="ECO:0000313" key="3">
    <source>
        <dbReference type="EMBL" id="CAL4176658.1"/>
    </source>
</evidence>
<feature type="chain" id="PRO_5043853302" evidence="2">
    <location>
        <begin position="26"/>
        <end position="197"/>
    </location>
</feature>
<feature type="non-terminal residue" evidence="3">
    <location>
        <position position="197"/>
    </location>
</feature>
<keyword evidence="4" id="KW-1185">Reference proteome</keyword>
<feature type="region of interest" description="Disordered" evidence="1">
    <location>
        <begin position="91"/>
        <end position="197"/>
    </location>
</feature>